<protein>
    <submittedName>
        <fullName evidence="1">Uncharacterized protein</fullName>
    </submittedName>
</protein>
<accession>A0A382WPK8</accession>
<proteinExistence type="predicted"/>
<dbReference type="AlphaFoldDB" id="A0A382WPK8"/>
<reference evidence="1" key="1">
    <citation type="submission" date="2018-05" db="EMBL/GenBank/DDBJ databases">
        <authorList>
            <person name="Lanie J.A."/>
            <person name="Ng W.-L."/>
            <person name="Kazmierczak K.M."/>
            <person name="Andrzejewski T.M."/>
            <person name="Davidsen T.M."/>
            <person name="Wayne K.J."/>
            <person name="Tettelin H."/>
            <person name="Glass J.I."/>
            <person name="Rusch D."/>
            <person name="Podicherti R."/>
            <person name="Tsui H.-C.T."/>
            <person name="Winkler M.E."/>
        </authorList>
    </citation>
    <scope>NUCLEOTIDE SEQUENCE</scope>
</reference>
<dbReference type="EMBL" id="UINC01161559">
    <property type="protein sequence ID" value="SVD60827.1"/>
    <property type="molecule type" value="Genomic_DNA"/>
</dbReference>
<name>A0A382WPK8_9ZZZZ</name>
<sequence length="112" mass="12243">MIKRLIYCLIIAMSISLAFSGGKPCCNKKAAKNAVACKFNQAAIGTGKATAGELIAETTDGDQKSYKCNIDTGNQCSKGTKKSWWKFWVKKSSNSCHCIKTEQLQKKDNSNI</sequence>
<evidence type="ECO:0000313" key="1">
    <source>
        <dbReference type="EMBL" id="SVD60827.1"/>
    </source>
</evidence>
<gene>
    <name evidence="1" type="ORF">METZ01_LOCUS413681</name>
</gene>
<organism evidence="1">
    <name type="scientific">marine metagenome</name>
    <dbReference type="NCBI Taxonomy" id="408172"/>
    <lineage>
        <taxon>unclassified sequences</taxon>
        <taxon>metagenomes</taxon>
        <taxon>ecological metagenomes</taxon>
    </lineage>
</organism>